<dbReference type="Proteomes" id="UP001142078">
    <property type="component" value="Unassembled WGS sequence"/>
</dbReference>
<gene>
    <name evidence="4" type="ORF">NSA23_15665</name>
</gene>
<dbReference type="AlphaFoldDB" id="A0A9X2S6M8"/>
<evidence type="ECO:0000313" key="4">
    <source>
        <dbReference type="EMBL" id="MCR2045539.1"/>
    </source>
</evidence>
<feature type="transmembrane region" description="Helical" evidence="2">
    <location>
        <begin position="199"/>
        <end position="220"/>
    </location>
</feature>
<evidence type="ECO:0000313" key="5">
    <source>
        <dbReference type="Proteomes" id="UP001142078"/>
    </source>
</evidence>
<feature type="domain" description="TPM" evidence="3">
    <location>
        <begin position="37"/>
        <end position="158"/>
    </location>
</feature>
<feature type="region of interest" description="Disordered" evidence="1">
    <location>
        <begin position="236"/>
        <end position="256"/>
    </location>
</feature>
<feature type="compositionally biased region" description="Gly residues" evidence="1">
    <location>
        <begin position="242"/>
        <end position="256"/>
    </location>
</feature>
<dbReference type="EMBL" id="JANJZL010000020">
    <property type="protein sequence ID" value="MCR2045539.1"/>
    <property type="molecule type" value="Genomic_DNA"/>
</dbReference>
<dbReference type="Gene3D" id="3.10.310.50">
    <property type="match status" value="1"/>
</dbReference>
<keyword evidence="5" id="KW-1185">Reference proteome</keyword>
<dbReference type="PANTHER" id="PTHR30373:SF2">
    <property type="entry name" value="UPF0603 PROTEIN YGCG"/>
    <property type="match status" value="1"/>
</dbReference>
<protein>
    <submittedName>
        <fullName evidence="4">TPM domain-containing protein</fullName>
    </submittedName>
</protein>
<dbReference type="Pfam" id="PF04536">
    <property type="entry name" value="TPM_phosphatase"/>
    <property type="match status" value="1"/>
</dbReference>
<keyword evidence="2" id="KW-1133">Transmembrane helix</keyword>
<sequence length="256" mass="28919">MEKRRRFLFIILLSLLLSYSIAWSDIQLPEPSKEFYVYDAANLIDNEVENYIIKTNEVLYEKTDAQVVVATIENLNDLDIKEYANLLFEKWSIGSSEFDNGVLILIAPNEKKIWIEIGYGLEGALPDGKVGRIIDKNISPYFKEENYSEGVLQGFNSILDSIEEEYSIDLGRGNISENFSHDYNEKNRSFNIFDKFKKILVAIGIIIFLFIDFRFFNGWLTYSILGSIRFGGGSNNDHDNKGGGGSSGGGGAGRGW</sequence>
<accession>A0A9X2S6M8</accession>
<evidence type="ECO:0000259" key="3">
    <source>
        <dbReference type="Pfam" id="PF04536"/>
    </source>
</evidence>
<dbReference type="OrthoDB" id="9810918at2"/>
<keyword evidence="2" id="KW-0472">Membrane</keyword>
<reference evidence="4" key="1">
    <citation type="submission" date="2022-07" db="EMBL/GenBank/DDBJ databases">
        <title>Enhanced cultured diversity of the mouse gut microbiota enables custom-made synthetic communities.</title>
        <authorList>
            <person name="Afrizal A."/>
        </authorList>
    </citation>
    <scope>NUCLEOTIDE SEQUENCE</scope>
    <source>
        <strain evidence="4">DSM 29482</strain>
    </source>
</reference>
<dbReference type="RefSeq" id="WP_050069772.1">
    <property type="nucleotide sequence ID" value="NZ_CABKTM010000029.1"/>
</dbReference>
<organism evidence="4 5">
    <name type="scientific">Anaerosalibacter massiliensis</name>
    <dbReference type="NCBI Taxonomy" id="1347392"/>
    <lineage>
        <taxon>Bacteria</taxon>
        <taxon>Bacillati</taxon>
        <taxon>Bacillota</taxon>
        <taxon>Tissierellia</taxon>
        <taxon>Tissierellales</taxon>
        <taxon>Sporanaerobacteraceae</taxon>
        <taxon>Anaerosalibacter</taxon>
    </lineage>
</organism>
<name>A0A9X2S6M8_9FIRM</name>
<dbReference type="InterPro" id="IPR007621">
    <property type="entry name" value="TPM_dom"/>
</dbReference>
<keyword evidence="2" id="KW-0812">Transmembrane</keyword>
<proteinExistence type="predicted"/>
<comment type="caution">
    <text evidence="4">The sequence shown here is derived from an EMBL/GenBank/DDBJ whole genome shotgun (WGS) entry which is preliminary data.</text>
</comment>
<evidence type="ECO:0000256" key="1">
    <source>
        <dbReference type="SAM" id="MobiDB-lite"/>
    </source>
</evidence>
<evidence type="ECO:0000256" key="2">
    <source>
        <dbReference type="SAM" id="Phobius"/>
    </source>
</evidence>
<dbReference type="PANTHER" id="PTHR30373">
    <property type="entry name" value="UPF0603 PROTEIN YGCG"/>
    <property type="match status" value="1"/>
</dbReference>